<evidence type="ECO:0000256" key="2">
    <source>
        <dbReference type="SAM" id="SignalP"/>
    </source>
</evidence>
<keyword evidence="2" id="KW-0732">Signal</keyword>
<evidence type="ECO:0000313" key="3">
    <source>
        <dbReference type="EMBL" id="KZF24930.1"/>
    </source>
</evidence>
<name>A0A165II18_XYLHT</name>
<feature type="region of interest" description="Disordered" evidence="1">
    <location>
        <begin position="110"/>
        <end position="134"/>
    </location>
</feature>
<dbReference type="AlphaFoldDB" id="A0A165II18"/>
<feature type="signal peptide" evidence="2">
    <location>
        <begin position="1"/>
        <end position="21"/>
    </location>
</feature>
<feature type="chain" id="PRO_5007859313" evidence="2">
    <location>
        <begin position="22"/>
        <end position="449"/>
    </location>
</feature>
<evidence type="ECO:0000313" key="4">
    <source>
        <dbReference type="Proteomes" id="UP000076632"/>
    </source>
</evidence>
<sequence>MFILQLGLLLSLGHALVLVSARNLVHLPLKAPKLGLPPREDTAVKPTVANPVPLYVPMQYVPPLPENVTELELFVLIEPVIVEYNPEYRSLILEQTRLAASASWSSNPHVNSSSAHHAADANKTNNVNNPTYTIANSSDDHSGLHARFFVHFWDKTLEQCCRERGPLKNMTFVERFGRLFSIIPSECDWSCDPDGHVMKHAWITSPYKRDEMPTATPFPSSVDSPVERSPSSGVLKLHAVPNNHHGPNPVEQQTTSTERSKWFSNWSGPVTDVTEAEAGAVREGNQEQKRDRKPTVPAVANVFPGKHHLGFITMPVEPESTKSLRPLPTQETRNLNARHHGPLLVEPATSSSSSSFSTAPPSPSSLNHHHKRTEQTYTSAGHMTFEDAKEIARAGAAAGAIGAEIVAAPIRHKLFDHWEHNDHRRENHLEDHDMNLPAAPTPTHDRHWY</sequence>
<keyword evidence="4" id="KW-1185">Reference proteome</keyword>
<dbReference type="InParanoid" id="A0A165II18"/>
<dbReference type="GeneID" id="28901869"/>
<evidence type="ECO:0000256" key="1">
    <source>
        <dbReference type="SAM" id="MobiDB-lite"/>
    </source>
</evidence>
<feature type="compositionally biased region" description="Polar residues" evidence="1">
    <location>
        <begin position="123"/>
        <end position="134"/>
    </location>
</feature>
<accession>A0A165II18</accession>
<feature type="compositionally biased region" description="Polar residues" evidence="1">
    <location>
        <begin position="250"/>
        <end position="268"/>
    </location>
</feature>
<gene>
    <name evidence="3" type="ORF">L228DRAFT_58659</name>
</gene>
<feature type="region of interest" description="Disordered" evidence="1">
    <location>
        <begin position="428"/>
        <end position="449"/>
    </location>
</feature>
<protein>
    <submittedName>
        <fullName evidence="3">Uncharacterized protein</fullName>
    </submittedName>
</protein>
<proteinExistence type="predicted"/>
<feature type="region of interest" description="Disordered" evidence="1">
    <location>
        <begin position="214"/>
        <end position="268"/>
    </location>
</feature>
<reference evidence="3 4" key="1">
    <citation type="journal article" date="2016" name="Fungal Biol.">
        <title>The genome of Xylona heveae provides a window into fungal endophytism.</title>
        <authorList>
            <person name="Gazis R."/>
            <person name="Kuo A."/>
            <person name="Riley R."/>
            <person name="LaButti K."/>
            <person name="Lipzen A."/>
            <person name="Lin J."/>
            <person name="Amirebrahimi M."/>
            <person name="Hesse C.N."/>
            <person name="Spatafora J.W."/>
            <person name="Henrissat B."/>
            <person name="Hainaut M."/>
            <person name="Grigoriev I.V."/>
            <person name="Hibbett D.S."/>
        </authorList>
    </citation>
    <scope>NUCLEOTIDE SEQUENCE [LARGE SCALE GENOMIC DNA]</scope>
    <source>
        <strain evidence="3 4">TC161</strain>
    </source>
</reference>
<dbReference type="Proteomes" id="UP000076632">
    <property type="component" value="Unassembled WGS sequence"/>
</dbReference>
<organism evidence="3 4">
    <name type="scientific">Xylona heveae (strain CBS 132557 / TC161)</name>
    <dbReference type="NCBI Taxonomy" id="1328760"/>
    <lineage>
        <taxon>Eukaryota</taxon>
        <taxon>Fungi</taxon>
        <taxon>Dikarya</taxon>
        <taxon>Ascomycota</taxon>
        <taxon>Pezizomycotina</taxon>
        <taxon>Xylonomycetes</taxon>
        <taxon>Xylonales</taxon>
        <taxon>Xylonaceae</taxon>
        <taxon>Xylona</taxon>
    </lineage>
</organism>
<dbReference type="EMBL" id="KV407455">
    <property type="protein sequence ID" value="KZF24930.1"/>
    <property type="molecule type" value="Genomic_DNA"/>
</dbReference>
<feature type="region of interest" description="Disordered" evidence="1">
    <location>
        <begin position="344"/>
        <end position="372"/>
    </location>
</feature>
<dbReference type="RefSeq" id="XP_018190485.1">
    <property type="nucleotide sequence ID" value="XM_018336732.1"/>
</dbReference>
<feature type="compositionally biased region" description="Low complexity" evidence="1">
    <location>
        <begin position="347"/>
        <end position="359"/>
    </location>
</feature>